<sequence>MPLAAEGKIVFKICPSKKTAKPPCQMFVRAMFDYNPFEDNELPFSDIGQAFEIGDILELVDCSDFTWWQARKLTADPDSPARLIPSADLQERRVLRDLKEFGEGCPDGNYAANGWASHSAPGLLRSLHSFSKSITLANEGNPIGAAAASASSSSGSKPQDDFFSTDEKSTDKPSTNSRWWLPFRQLSFRAGRRRAAANGRSSNGLPGRSRSTDALDESWAAHHHRKPTRHAHSTCRINSGEPSSQDLNTSSNHLTRTCSHCSSNAQIK</sequence>
<evidence type="ECO:0000313" key="6">
    <source>
        <dbReference type="Proteomes" id="UP000275846"/>
    </source>
</evidence>
<feature type="compositionally biased region" description="Polar residues" evidence="3">
    <location>
        <begin position="235"/>
        <end position="254"/>
    </location>
</feature>
<evidence type="ECO:0000256" key="3">
    <source>
        <dbReference type="SAM" id="MobiDB-lite"/>
    </source>
</evidence>
<feature type="compositionally biased region" description="Basic residues" evidence="3">
    <location>
        <begin position="221"/>
        <end position="233"/>
    </location>
</feature>
<dbReference type="EMBL" id="UYSU01033204">
    <property type="protein sequence ID" value="VDL91705.1"/>
    <property type="molecule type" value="Genomic_DNA"/>
</dbReference>
<dbReference type="WBParaSite" id="SSLN_0000549101-mRNA-1">
    <property type="protein sequence ID" value="SSLN_0000549101-mRNA-1"/>
    <property type="gene ID" value="SSLN_0000549101"/>
</dbReference>
<keyword evidence="1 2" id="KW-0728">SH3 domain</keyword>
<reference evidence="5 6" key="2">
    <citation type="submission" date="2018-11" db="EMBL/GenBank/DDBJ databases">
        <authorList>
            <consortium name="Pathogen Informatics"/>
        </authorList>
    </citation>
    <scope>NUCLEOTIDE SEQUENCE [LARGE SCALE GENOMIC DNA]</scope>
    <source>
        <strain evidence="5 6">NST_G2</strain>
    </source>
</reference>
<evidence type="ECO:0000313" key="5">
    <source>
        <dbReference type="EMBL" id="VDL91705.1"/>
    </source>
</evidence>
<gene>
    <name evidence="5" type="ORF">SSLN_LOCUS5320</name>
</gene>
<dbReference type="OrthoDB" id="336747at2759"/>
<dbReference type="InterPro" id="IPR001452">
    <property type="entry name" value="SH3_domain"/>
</dbReference>
<dbReference type="Proteomes" id="UP000275846">
    <property type="component" value="Unassembled WGS sequence"/>
</dbReference>
<evidence type="ECO:0000256" key="2">
    <source>
        <dbReference type="PROSITE-ProRule" id="PRU00192"/>
    </source>
</evidence>
<feature type="region of interest" description="Disordered" evidence="3">
    <location>
        <begin position="144"/>
        <end position="176"/>
    </location>
</feature>
<organism evidence="7">
    <name type="scientific">Schistocephalus solidus</name>
    <name type="common">Tapeworm</name>
    <dbReference type="NCBI Taxonomy" id="70667"/>
    <lineage>
        <taxon>Eukaryota</taxon>
        <taxon>Metazoa</taxon>
        <taxon>Spiralia</taxon>
        <taxon>Lophotrochozoa</taxon>
        <taxon>Platyhelminthes</taxon>
        <taxon>Cestoda</taxon>
        <taxon>Eucestoda</taxon>
        <taxon>Diphyllobothriidea</taxon>
        <taxon>Diphyllobothriidae</taxon>
        <taxon>Schistocephalus</taxon>
    </lineage>
</organism>
<keyword evidence="6" id="KW-1185">Reference proteome</keyword>
<dbReference type="SUPFAM" id="SSF50044">
    <property type="entry name" value="SH3-domain"/>
    <property type="match status" value="1"/>
</dbReference>
<dbReference type="InterPro" id="IPR050716">
    <property type="entry name" value="MAGUK"/>
</dbReference>
<reference evidence="7" key="1">
    <citation type="submission" date="2016-06" db="UniProtKB">
        <authorList>
            <consortium name="WormBaseParasite"/>
        </authorList>
    </citation>
    <scope>IDENTIFICATION</scope>
</reference>
<evidence type="ECO:0000313" key="7">
    <source>
        <dbReference type="WBParaSite" id="SSLN_0000549101-mRNA-1"/>
    </source>
</evidence>
<protein>
    <submittedName>
        <fullName evidence="7">SH3 domain-containing protein</fullName>
    </submittedName>
</protein>
<proteinExistence type="predicted"/>
<feature type="compositionally biased region" description="Low complexity" evidence="3">
    <location>
        <begin position="144"/>
        <end position="156"/>
    </location>
</feature>
<dbReference type="STRING" id="70667.A0A183SM72"/>
<feature type="region of interest" description="Disordered" evidence="3">
    <location>
        <begin position="191"/>
        <end position="254"/>
    </location>
</feature>
<dbReference type="Gene3D" id="2.30.30.40">
    <property type="entry name" value="SH3 Domains"/>
    <property type="match status" value="1"/>
</dbReference>
<name>A0A183SM72_SCHSO</name>
<dbReference type="InterPro" id="IPR036028">
    <property type="entry name" value="SH3-like_dom_sf"/>
</dbReference>
<dbReference type="AlphaFoldDB" id="A0A183SM72"/>
<evidence type="ECO:0000259" key="4">
    <source>
        <dbReference type="PROSITE" id="PS50002"/>
    </source>
</evidence>
<accession>A0A183SM72</accession>
<feature type="domain" description="SH3" evidence="4">
    <location>
        <begin position="23"/>
        <end position="94"/>
    </location>
</feature>
<evidence type="ECO:0000256" key="1">
    <source>
        <dbReference type="ARBA" id="ARBA00022443"/>
    </source>
</evidence>
<dbReference type="PANTHER" id="PTHR23122">
    <property type="entry name" value="MEMBRANE-ASSOCIATED GUANYLATE KINASE MAGUK"/>
    <property type="match status" value="1"/>
</dbReference>
<dbReference type="PROSITE" id="PS50002">
    <property type="entry name" value="SH3"/>
    <property type="match status" value="1"/>
</dbReference>